<dbReference type="Proteomes" id="UP001177080">
    <property type="component" value="Unassembled WGS sequence"/>
</dbReference>
<dbReference type="EMBL" id="WHSC02000002">
    <property type="protein sequence ID" value="MDO6120442.1"/>
    <property type="molecule type" value="Genomic_DNA"/>
</dbReference>
<evidence type="ECO:0000256" key="1">
    <source>
        <dbReference type="SAM" id="Phobius"/>
    </source>
</evidence>
<keyword evidence="3" id="KW-1185">Reference proteome</keyword>
<reference evidence="2" key="1">
    <citation type="submission" date="2022-04" db="EMBL/GenBank/DDBJ databases">
        <title>Shinella lacus sp. nov., a novel member of the genus Shinella from water.</title>
        <authorList>
            <person name="Deng Y."/>
        </authorList>
    </citation>
    <scope>NUCLEOTIDE SEQUENCE</scope>
    <source>
        <strain evidence="2">JCM 31239</strain>
    </source>
</reference>
<gene>
    <name evidence="2" type="ORF">GB928_004525</name>
</gene>
<name>A0ABT8X9M1_9HYPH</name>
<accession>A0ABT8X9M1</accession>
<protein>
    <submittedName>
        <fullName evidence="2">Uncharacterized protein</fullName>
    </submittedName>
</protein>
<feature type="transmembrane region" description="Helical" evidence="1">
    <location>
        <begin position="50"/>
        <end position="68"/>
    </location>
</feature>
<organism evidence="2 3">
    <name type="scientific">Shinella curvata</name>
    <dbReference type="NCBI Taxonomy" id="1817964"/>
    <lineage>
        <taxon>Bacteria</taxon>
        <taxon>Pseudomonadati</taxon>
        <taxon>Pseudomonadota</taxon>
        <taxon>Alphaproteobacteria</taxon>
        <taxon>Hyphomicrobiales</taxon>
        <taxon>Rhizobiaceae</taxon>
        <taxon>Shinella</taxon>
    </lineage>
</organism>
<keyword evidence="1" id="KW-1133">Transmembrane helix</keyword>
<keyword evidence="1" id="KW-0812">Transmembrane</keyword>
<evidence type="ECO:0000313" key="2">
    <source>
        <dbReference type="EMBL" id="MDO6120442.1"/>
    </source>
</evidence>
<sequence>MRWIFPVFFAVLAAGSAWLFHLRYWLYRDCIEAALSSCVTADGDNLTPGGMVWGGFAFVFLLLALLTARR</sequence>
<evidence type="ECO:0000313" key="3">
    <source>
        <dbReference type="Proteomes" id="UP001177080"/>
    </source>
</evidence>
<keyword evidence="1" id="KW-0472">Membrane</keyword>
<dbReference type="RefSeq" id="WP_244762099.1">
    <property type="nucleotide sequence ID" value="NZ_JALJCJ010000004.1"/>
</dbReference>
<comment type="caution">
    <text evidence="2">The sequence shown here is derived from an EMBL/GenBank/DDBJ whole genome shotgun (WGS) entry which is preliminary data.</text>
</comment>
<proteinExistence type="predicted"/>